<feature type="domain" description="GST N-terminal" evidence="1">
    <location>
        <begin position="21"/>
        <end position="102"/>
    </location>
</feature>
<feature type="non-terminal residue" evidence="2">
    <location>
        <position position="1"/>
    </location>
</feature>
<dbReference type="Pfam" id="PF13417">
    <property type="entry name" value="GST_N_3"/>
    <property type="match status" value="1"/>
</dbReference>
<dbReference type="FunFam" id="3.40.30.10:FF:000034">
    <property type="entry name" value="glutathione S-transferase 1"/>
    <property type="match status" value="1"/>
</dbReference>
<dbReference type="OrthoDB" id="2309723at2759"/>
<proteinExistence type="evidence at transcript level"/>
<dbReference type="InterPro" id="IPR036249">
    <property type="entry name" value="Thioredoxin-like_sf"/>
</dbReference>
<dbReference type="PROSITE" id="PS50404">
    <property type="entry name" value="GST_NTER"/>
    <property type="match status" value="1"/>
</dbReference>
<dbReference type="InterPro" id="IPR040079">
    <property type="entry name" value="Glutathione_S-Trfase"/>
</dbReference>
<dbReference type="InterPro" id="IPR004045">
    <property type="entry name" value="Glutathione_S-Trfase_N"/>
</dbReference>
<dbReference type="EMBL" id="GAMC01001780">
    <property type="protein sequence ID" value="JAC04776.1"/>
    <property type="molecule type" value="mRNA"/>
</dbReference>
<dbReference type="AlphaFoldDB" id="W8BTU4"/>
<dbReference type="GO" id="GO:0006749">
    <property type="term" value="P:glutathione metabolic process"/>
    <property type="evidence" value="ECO:0007669"/>
    <property type="project" value="TreeGrafter"/>
</dbReference>
<dbReference type="PANTHER" id="PTHR43969:SF4">
    <property type="entry name" value="FI01423P-RELATED"/>
    <property type="match status" value="1"/>
</dbReference>
<name>W8BTU4_CERCA</name>
<protein>
    <submittedName>
        <fullName evidence="2">Glutathione S-transferase 1</fullName>
    </submittedName>
</protein>
<dbReference type="GO" id="GO:0004364">
    <property type="term" value="F:glutathione transferase activity"/>
    <property type="evidence" value="ECO:0007669"/>
    <property type="project" value="TreeGrafter"/>
</dbReference>
<dbReference type="SUPFAM" id="SSF52833">
    <property type="entry name" value="Thioredoxin-like"/>
    <property type="match status" value="1"/>
</dbReference>
<keyword evidence="2" id="KW-0808">Transferase</keyword>
<reference evidence="2" key="2">
    <citation type="journal article" date="2014" name="BMC Genomics">
        <title>A genomic perspective to assessing quality of mass-reared SIT flies used in Mediterranean fruit fly (Ceratitis capitata) eradication in California.</title>
        <authorList>
            <person name="Calla B."/>
            <person name="Hall B."/>
            <person name="Hou S."/>
            <person name="Geib S.M."/>
        </authorList>
    </citation>
    <scope>NUCLEOTIDE SEQUENCE</scope>
</reference>
<organism evidence="2">
    <name type="scientific">Ceratitis capitata</name>
    <name type="common">Mediterranean fruit fly</name>
    <name type="synonym">Tephritis capitata</name>
    <dbReference type="NCBI Taxonomy" id="7213"/>
    <lineage>
        <taxon>Eukaryota</taxon>
        <taxon>Metazoa</taxon>
        <taxon>Ecdysozoa</taxon>
        <taxon>Arthropoda</taxon>
        <taxon>Hexapoda</taxon>
        <taxon>Insecta</taxon>
        <taxon>Pterygota</taxon>
        <taxon>Neoptera</taxon>
        <taxon>Endopterygota</taxon>
        <taxon>Diptera</taxon>
        <taxon>Brachycera</taxon>
        <taxon>Muscomorpha</taxon>
        <taxon>Tephritoidea</taxon>
        <taxon>Tephritidae</taxon>
        <taxon>Ceratitis</taxon>
        <taxon>Ceratitis</taxon>
    </lineage>
</organism>
<sequence length="105" mass="11930">ENSTFLLLSEKLDETFIKMSTKIIVYGFDRSPPVRAVLLTLNALKLEYEQISVDTQKGEQFAQDYLKKNPTHTIPVLEIDGQYIADSHAIIAFLASKYGKDDTLY</sequence>
<evidence type="ECO:0000313" key="2">
    <source>
        <dbReference type="EMBL" id="JAC04776.1"/>
    </source>
</evidence>
<dbReference type="SFLD" id="SFLDS00019">
    <property type="entry name" value="Glutathione_Transferase_(cytos"/>
    <property type="match status" value="1"/>
</dbReference>
<accession>W8BTU4</accession>
<gene>
    <name evidence="2" type="primary">GSTT1</name>
</gene>
<evidence type="ECO:0000259" key="1">
    <source>
        <dbReference type="PROSITE" id="PS50404"/>
    </source>
</evidence>
<dbReference type="Gene3D" id="3.40.30.10">
    <property type="entry name" value="Glutaredoxin"/>
    <property type="match status" value="1"/>
</dbReference>
<feature type="non-terminal residue" evidence="2">
    <location>
        <position position="105"/>
    </location>
</feature>
<dbReference type="PANTHER" id="PTHR43969">
    <property type="entry name" value="GLUTATHIONE S TRANSFERASE D10, ISOFORM A-RELATED"/>
    <property type="match status" value="1"/>
</dbReference>
<reference evidence="2" key="1">
    <citation type="submission" date="2013-07" db="EMBL/GenBank/DDBJ databases">
        <authorList>
            <person name="Geib S."/>
        </authorList>
    </citation>
    <scope>NUCLEOTIDE SEQUENCE</scope>
</reference>